<evidence type="ECO:0000256" key="4">
    <source>
        <dbReference type="ARBA" id="ARBA00023163"/>
    </source>
</evidence>
<feature type="coiled-coil region" evidence="5">
    <location>
        <begin position="98"/>
        <end position="125"/>
    </location>
</feature>
<dbReference type="InterPro" id="IPR013249">
    <property type="entry name" value="RNA_pol_sigma70_r4_t2"/>
</dbReference>
<evidence type="ECO:0000259" key="7">
    <source>
        <dbReference type="Pfam" id="PF08281"/>
    </source>
</evidence>
<dbReference type="InterPro" id="IPR013324">
    <property type="entry name" value="RNA_pol_sigma_r3/r4-like"/>
</dbReference>
<keyword evidence="4" id="KW-0804">Transcription</keyword>
<dbReference type="Pfam" id="PF04542">
    <property type="entry name" value="Sigma70_r2"/>
    <property type="match status" value="1"/>
</dbReference>
<dbReference type="InterPro" id="IPR013325">
    <property type="entry name" value="RNA_pol_sigma_r2"/>
</dbReference>
<dbReference type="RefSeq" id="WP_202102642.1">
    <property type="nucleotide sequence ID" value="NZ_JAERTY010000004.1"/>
</dbReference>
<dbReference type="PANTHER" id="PTHR43133:SF46">
    <property type="entry name" value="RNA POLYMERASE SIGMA-70 FACTOR ECF SUBFAMILY"/>
    <property type="match status" value="1"/>
</dbReference>
<proteinExistence type="inferred from homology"/>
<comment type="caution">
    <text evidence="8">The sequence shown here is derived from an EMBL/GenBank/DDBJ whole genome shotgun (WGS) entry which is preliminary data.</text>
</comment>
<dbReference type="InterPro" id="IPR014284">
    <property type="entry name" value="RNA_pol_sigma-70_dom"/>
</dbReference>
<gene>
    <name evidence="8" type="ORF">JKG61_09020</name>
</gene>
<keyword evidence="3" id="KW-0731">Sigma factor</keyword>
<name>A0ABS1R2F6_9SPHI</name>
<evidence type="ECO:0000256" key="1">
    <source>
        <dbReference type="ARBA" id="ARBA00010641"/>
    </source>
</evidence>
<keyword evidence="2" id="KW-0805">Transcription regulation</keyword>
<sequence length="192" mass="22488">MESTENLESDEVLWNEIVKDNQSAFATLYHKYSNSIFTVTLNLIKDHNCSEDIIQEVFTTIWIKRKELEISNIRGYLYRAARNKVIDLLRSKKVHIRIEEVKDLIARERTDSALLQKEVNDLLNQGIKALPQRCGEILFLKKEEQLSNYEIAQRLKISPKTVENQTTIAIKKLKIALSNKLDILMFIIFYIF</sequence>
<evidence type="ECO:0000256" key="2">
    <source>
        <dbReference type="ARBA" id="ARBA00023015"/>
    </source>
</evidence>
<dbReference type="InterPro" id="IPR039425">
    <property type="entry name" value="RNA_pol_sigma-70-like"/>
</dbReference>
<dbReference type="Proteomes" id="UP000625283">
    <property type="component" value="Unassembled WGS sequence"/>
</dbReference>
<protein>
    <submittedName>
        <fullName evidence="8">RNA polymerase sigma-70 factor</fullName>
    </submittedName>
</protein>
<dbReference type="Gene3D" id="1.10.10.10">
    <property type="entry name" value="Winged helix-like DNA-binding domain superfamily/Winged helix DNA-binding domain"/>
    <property type="match status" value="1"/>
</dbReference>
<evidence type="ECO:0000256" key="5">
    <source>
        <dbReference type="SAM" id="Coils"/>
    </source>
</evidence>
<evidence type="ECO:0000313" key="8">
    <source>
        <dbReference type="EMBL" id="MBL1408887.1"/>
    </source>
</evidence>
<accession>A0ABS1R2F6</accession>
<dbReference type="PANTHER" id="PTHR43133">
    <property type="entry name" value="RNA POLYMERASE ECF-TYPE SIGMA FACTO"/>
    <property type="match status" value="1"/>
</dbReference>
<dbReference type="Gene3D" id="1.10.1740.10">
    <property type="match status" value="1"/>
</dbReference>
<organism evidence="8 9">
    <name type="scientific">Sphingobacterium faecale</name>
    <dbReference type="NCBI Taxonomy" id="2803775"/>
    <lineage>
        <taxon>Bacteria</taxon>
        <taxon>Pseudomonadati</taxon>
        <taxon>Bacteroidota</taxon>
        <taxon>Sphingobacteriia</taxon>
        <taxon>Sphingobacteriales</taxon>
        <taxon>Sphingobacteriaceae</taxon>
        <taxon>Sphingobacterium</taxon>
    </lineage>
</organism>
<dbReference type="NCBIfam" id="TIGR02985">
    <property type="entry name" value="Sig70_bacteroi1"/>
    <property type="match status" value="1"/>
</dbReference>
<dbReference type="Pfam" id="PF08281">
    <property type="entry name" value="Sigma70_r4_2"/>
    <property type="match status" value="1"/>
</dbReference>
<dbReference type="SUPFAM" id="SSF88946">
    <property type="entry name" value="Sigma2 domain of RNA polymerase sigma factors"/>
    <property type="match status" value="1"/>
</dbReference>
<comment type="similarity">
    <text evidence="1">Belongs to the sigma-70 factor family. ECF subfamily.</text>
</comment>
<keyword evidence="9" id="KW-1185">Reference proteome</keyword>
<reference evidence="8 9" key="1">
    <citation type="submission" date="2021-01" db="EMBL/GenBank/DDBJ databases">
        <title>C459-1 draft genome sequence.</title>
        <authorList>
            <person name="Zhang X.-F."/>
        </authorList>
    </citation>
    <scope>NUCLEOTIDE SEQUENCE [LARGE SCALE GENOMIC DNA]</scope>
    <source>
        <strain evidence="9">C459-1</strain>
    </source>
</reference>
<dbReference type="InterPro" id="IPR007627">
    <property type="entry name" value="RNA_pol_sigma70_r2"/>
</dbReference>
<keyword evidence="5" id="KW-0175">Coiled coil</keyword>
<dbReference type="EMBL" id="JAERTY010000004">
    <property type="protein sequence ID" value="MBL1408887.1"/>
    <property type="molecule type" value="Genomic_DNA"/>
</dbReference>
<evidence type="ECO:0000313" key="9">
    <source>
        <dbReference type="Proteomes" id="UP000625283"/>
    </source>
</evidence>
<dbReference type="NCBIfam" id="TIGR02937">
    <property type="entry name" value="sigma70-ECF"/>
    <property type="match status" value="1"/>
</dbReference>
<feature type="domain" description="RNA polymerase sigma-70 region 2" evidence="6">
    <location>
        <begin position="28"/>
        <end position="93"/>
    </location>
</feature>
<dbReference type="InterPro" id="IPR014327">
    <property type="entry name" value="RNA_pol_sigma70_bacteroid"/>
</dbReference>
<evidence type="ECO:0000256" key="3">
    <source>
        <dbReference type="ARBA" id="ARBA00023082"/>
    </source>
</evidence>
<feature type="domain" description="RNA polymerase sigma factor 70 region 4 type 2" evidence="7">
    <location>
        <begin position="127"/>
        <end position="173"/>
    </location>
</feature>
<dbReference type="SUPFAM" id="SSF88659">
    <property type="entry name" value="Sigma3 and sigma4 domains of RNA polymerase sigma factors"/>
    <property type="match status" value="1"/>
</dbReference>
<dbReference type="InterPro" id="IPR036388">
    <property type="entry name" value="WH-like_DNA-bd_sf"/>
</dbReference>
<evidence type="ECO:0000259" key="6">
    <source>
        <dbReference type="Pfam" id="PF04542"/>
    </source>
</evidence>